<protein>
    <submittedName>
        <fullName evidence="1">Uncharacterized protein</fullName>
    </submittedName>
</protein>
<dbReference type="AlphaFoldDB" id="A0A7R9EQE5"/>
<sequence>MKRVDVKQKSALKRLRGEVNVLYTEGPRLKRHATKKGDQKRLKEEVNVLNMERPRLKRQAMQKAAPKRLEEVNVLNTEGPRLKTCHAKGCSEEVKKTCQEGCRTKVKKISKEKGCSKWAQGEVFYLNNFYSSITKYHQGVASFRIFPHDTASSGLAPLSLPSNSHAVLINTEKSAPFLCGEREFSQTTPPSPFLGGEAQRSCVLHSLLISFDRMKPKLRVWAVTINFLQESTITSVQWQQGKNKSGVAIRVEVHHVPKTAVGERWAEHRDVVAGCPVIDGVRYGHHPVLEQTVVVVRHQQVANPVDTSLSKFAAVQVEVPYVRRSKALDEVFLNAPCRCHYAIHLTQNKQTNNVTQVSPGLKRGHNCSLSPNKDHNLQCNRLFGHYSHLLTMRCCTKNRIVSLTPADTMLLVYPKKMFHIPEQAHQAGLGRSPQRATRDYKRLQGVTRD</sequence>
<accession>A0A7R9EQE5</accession>
<reference evidence="1" key="1">
    <citation type="submission" date="2020-11" db="EMBL/GenBank/DDBJ databases">
        <authorList>
            <person name="Tran Van P."/>
        </authorList>
    </citation>
    <scope>NUCLEOTIDE SEQUENCE</scope>
</reference>
<organism evidence="1">
    <name type="scientific">Timema bartmani</name>
    <dbReference type="NCBI Taxonomy" id="61472"/>
    <lineage>
        <taxon>Eukaryota</taxon>
        <taxon>Metazoa</taxon>
        <taxon>Ecdysozoa</taxon>
        <taxon>Arthropoda</taxon>
        <taxon>Hexapoda</taxon>
        <taxon>Insecta</taxon>
        <taxon>Pterygota</taxon>
        <taxon>Neoptera</taxon>
        <taxon>Polyneoptera</taxon>
        <taxon>Phasmatodea</taxon>
        <taxon>Timematodea</taxon>
        <taxon>Timematoidea</taxon>
        <taxon>Timematidae</taxon>
        <taxon>Timema</taxon>
    </lineage>
</organism>
<dbReference type="EMBL" id="OD564460">
    <property type="protein sequence ID" value="CAD7438432.1"/>
    <property type="molecule type" value="Genomic_DNA"/>
</dbReference>
<evidence type="ECO:0000313" key="1">
    <source>
        <dbReference type="EMBL" id="CAD7438432.1"/>
    </source>
</evidence>
<proteinExistence type="predicted"/>
<name>A0A7R9EQE5_9NEOP</name>
<gene>
    <name evidence="1" type="ORF">TBIB3V08_LOCUS1024</name>
</gene>